<keyword evidence="2" id="KW-0677">Repeat</keyword>
<keyword evidence="5" id="KW-1185">Reference proteome</keyword>
<dbReference type="PANTHER" id="PTHR44019">
    <property type="entry name" value="WD REPEAT-CONTAINING PROTEIN 55"/>
    <property type="match status" value="1"/>
</dbReference>
<sequence>MAFDGEFLITGGADRTVKVHRNTISPGPGPQRLGECLHTWKGHTERVIGVVRPEGTRQVVSAAPDAKLIFWDLDTGEKIRELELPAPILCLGAAEGYLAVGMMNGNVSVFTDKTGEEVLTWQAYQRAAVRSIYFPSQTRIMTGGGNGVVRFWDLKEGGTPDGGFYTIEGRGIAHEYKGHNAPVVALQGDEVKIVSAASDGVVRVFDMKMGEELFRIEGHSDDIRSLQFDRRFLITDGTMNTIVVHDFASEEGSDEFEIEGFELEDE</sequence>
<evidence type="ECO:0000313" key="5">
    <source>
        <dbReference type="Proteomes" id="UP000664859"/>
    </source>
</evidence>
<dbReference type="Gene3D" id="2.130.10.10">
    <property type="entry name" value="YVTN repeat-like/Quinoprotein amine dehydrogenase"/>
    <property type="match status" value="2"/>
</dbReference>
<proteinExistence type="predicted"/>
<dbReference type="Proteomes" id="UP000664859">
    <property type="component" value="Unassembled WGS sequence"/>
</dbReference>
<dbReference type="InterPro" id="IPR015943">
    <property type="entry name" value="WD40/YVTN_repeat-like_dom_sf"/>
</dbReference>
<evidence type="ECO:0000256" key="1">
    <source>
        <dbReference type="ARBA" id="ARBA00022574"/>
    </source>
</evidence>
<dbReference type="SUPFAM" id="SSF50978">
    <property type="entry name" value="WD40 repeat-like"/>
    <property type="match status" value="1"/>
</dbReference>
<dbReference type="Pfam" id="PF00400">
    <property type="entry name" value="WD40"/>
    <property type="match status" value="4"/>
</dbReference>
<reference evidence="4" key="1">
    <citation type="submission" date="2021-02" db="EMBL/GenBank/DDBJ databases">
        <title>First Annotated Genome of the Yellow-green Alga Tribonema minus.</title>
        <authorList>
            <person name="Mahan K.M."/>
        </authorList>
    </citation>
    <scope>NUCLEOTIDE SEQUENCE</scope>
    <source>
        <strain evidence="4">UTEX B ZZ1240</strain>
    </source>
</reference>
<dbReference type="OrthoDB" id="496at2759"/>
<dbReference type="PROSITE" id="PS50082">
    <property type="entry name" value="WD_REPEATS_2"/>
    <property type="match status" value="2"/>
</dbReference>
<dbReference type="InterPro" id="IPR019775">
    <property type="entry name" value="WD40_repeat_CS"/>
</dbReference>
<comment type="caution">
    <text evidence="4">The sequence shown here is derived from an EMBL/GenBank/DDBJ whole genome shotgun (WGS) entry which is preliminary data.</text>
</comment>
<dbReference type="SMART" id="SM00320">
    <property type="entry name" value="WD40"/>
    <property type="match status" value="5"/>
</dbReference>
<dbReference type="PANTHER" id="PTHR44019:SF8">
    <property type="entry name" value="POC1 CENTRIOLAR PROTEIN HOMOLOG"/>
    <property type="match status" value="1"/>
</dbReference>
<dbReference type="InterPro" id="IPR001680">
    <property type="entry name" value="WD40_rpt"/>
</dbReference>
<organism evidence="4 5">
    <name type="scientific">Tribonema minus</name>
    <dbReference type="NCBI Taxonomy" id="303371"/>
    <lineage>
        <taxon>Eukaryota</taxon>
        <taxon>Sar</taxon>
        <taxon>Stramenopiles</taxon>
        <taxon>Ochrophyta</taxon>
        <taxon>PX clade</taxon>
        <taxon>Xanthophyceae</taxon>
        <taxon>Tribonematales</taxon>
        <taxon>Tribonemataceae</taxon>
        <taxon>Tribonema</taxon>
    </lineage>
</organism>
<dbReference type="EMBL" id="JAFCMP010000105">
    <property type="protein sequence ID" value="KAG5186741.1"/>
    <property type="molecule type" value="Genomic_DNA"/>
</dbReference>
<name>A0A835Z3T4_9STRA</name>
<dbReference type="InterPro" id="IPR050505">
    <property type="entry name" value="WDR55/POC1"/>
</dbReference>
<evidence type="ECO:0000256" key="3">
    <source>
        <dbReference type="PROSITE-ProRule" id="PRU00221"/>
    </source>
</evidence>
<evidence type="ECO:0000256" key="2">
    <source>
        <dbReference type="ARBA" id="ARBA00022737"/>
    </source>
</evidence>
<feature type="repeat" description="WD" evidence="3">
    <location>
        <begin position="40"/>
        <end position="81"/>
    </location>
</feature>
<dbReference type="PROSITE" id="PS00678">
    <property type="entry name" value="WD_REPEATS_1"/>
    <property type="match status" value="2"/>
</dbReference>
<accession>A0A835Z3T4</accession>
<feature type="repeat" description="WD" evidence="3">
    <location>
        <begin position="176"/>
        <end position="215"/>
    </location>
</feature>
<dbReference type="AlphaFoldDB" id="A0A835Z3T4"/>
<evidence type="ECO:0000313" key="4">
    <source>
        <dbReference type="EMBL" id="KAG5186741.1"/>
    </source>
</evidence>
<keyword evidence="1 3" id="KW-0853">WD repeat</keyword>
<gene>
    <name evidence="4" type="ORF">JKP88DRAFT_194035</name>
</gene>
<dbReference type="InterPro" id="IPR036322">
    <property type="entry name" value="WD40_repeat_dom_sf"/>
</dbReference>
<protein>
    <submittedName>
        <fullName evidence="4">F-box domain-containing protein</fullName>
    </submittedName>
</protein>